<evidence type="ECO:0000256" key="2">
    <source>
        <dbReference type="ARBA" id="ARBA00023002"/>
    </source>
</evidence>
<organism evidence="4 5">
    <name type="scientific">Actinomadura verrucosospora</name>
    <dbReference type="NCBI Taxonomy" id="46165"/>
    <lineage>
        <taxon>Bacteria</taxon>
        <taxon>Bacillati</taxon>
        <taxon>Actinomycetota</taxon>
        <taxon>Actinomycetes</taxon>
        <taxon>Streptosporangiales</taxon>
        <taxon>Thermomonosporaceae</taxon>
        <taxon>Actinomadura</taxon>
    </lineage>
</organism>
<dbReference type="PANTHER" id="PTHR43260:SF1">
    <property type="entry name" value="KSDD-LIKE STEROID DEHYDROGENASE RV0785"/>
    <property type="match status" value="1"/>
</dbReference>
<dbReference type="PIRSF" id="PIRSF036654">
    <property type="entry name" value="UCP036654"/>
    <property type="match status" value="1"/>
</dbReference>
<dbReference type="Pfam" id="PF00890">
    <property type="entry name" value="FAD_binding_2"/>
    <property type="match status" value="1"/>
</dbReference>
<protein>
    <submittedName>
        <fullName evidence="4">KsdD-like steroid dehydrogenase</fullName>
        <ecNumber evidence="4">1.3.99.-</ecNumber>
    </submittedName>
</protein>
<accession>A0A7D3VT68</accession>
<dbReference type="Gene3D" id="3.90.700.10">
    <property type="entry name" value="Succinate dehydrogenase/fumarate reductase flavoprotein, catalytic domain"/>
    <property type="match status" value="1"/>
</dbReference>
<dbReference type="Gene3D" id="3.50.50.60">
    <property type="entry name" value="FAD/NAD(P)-binding domain"/>
    <property type="match status" value="1"/>
</dbReference>
<dbReference type="InterPro" id="IPR003953">
    <property type="entry name" value="FAD-dep_OxRdtase_2_FAD-bd"/>
</dbReference>
<dbReference type="EMBL" id="CP053892">
    <property type="protein sequence ID" value="QKG22218.1"/>
    <property type="molecule type" value="Genomic_DNA"/>
</dbReference>
<dbReference type="GO" id="GO:0033765">
    <property type="term" value="F:steroid dehydrogenase activity, acting on the CH-CH group of donors"/>
    <property type="evidence" value="ECO:0007669"/>
    <property type="project" value="UniProtKB-ARBA"/>
</dbReference>
<evidence type="ECO:0000256" key="1">
    <source>
        <dbReference type="ARBA" id="ARBA00022630"/>
    </source>
</evidence>
<dbReference type="EC" id="1.3.99.-" evidence="4"/>
<name>A0A7D3VT68_ACTVE</name>
<feature type="domain" description="FAD-dependent oxidoreductase 2 FAD-binding" evidence="3">
    <location>
        <begin position="4"/>
        <end position="538"/>
    </location>
</feature>
<dbReference type="SUPFAM" id="SSF51905">
    <property type="entry name" value="FAD/NAD(P)-binding domain"/>
    <property type="match status" value="1"/>
</dbReference>
<keyword evidence="1" id="KW-0285">Flavoprotein</keyword>
<keyword evidence="2 4" id="KW-0560">Oxidoreductase</keyword>
<reference evidence="4 5" key="1">
    <citation type="submission" date="2020-05" db="EMBL/GenBank/DDBJ databases">
        <title>Actinomadura verrucosospora NRRL-B18236 (PFL_A860) Genome sequencing and assembly.</title>
        <authorList>
            <person name="Samborskyy M."/>
        </authorList>
    </citation>
    <scope>NUCLEOTIDE SEQUENCE [LARGE SCALE GENOMIC DNA]</scope>
    <source>
        <strain evidence="4 5">NRRL:B18236</strain>
    </source>
</reference>
<evidence type="ECO:0000259" key="3">
    <source>
        <dbReference type="Pfam" id="PF00890"/>
    </source>
</evidence>
<dbReference type="InterPro" id="IPR036188">
    <property type="entry name" value="FAD/NAD-bd_sf"/>
</dbReference>
<sequence length="557" mass="59930">MDADVIIVGAGLAGLVAAHELTARGRRVALVEQENAANLGGQAFWSLGGLFLVDTPEQRRLRVRDSFDLAWNDWQGSARFDRLDDEDAWAARWARAYVEFAAGEKRAWLASHGVTFTPVVGWAERGDLRAGGHGNSVPRFHIAWGTGTGVVAPFVRSARRAAGEGLLTIHHRHRVDGLTLTDGAVTGVSGTVLADDDAPRGVASNREETGAFELSAQAVIVTSGGIGGNHEMVRRYWPERLGTAPTNMITGVPAYVDGRMLDISAGAGVRLVNRDRMWHYTEGVRNWDPVWPGHAIRILPGPSPMWFDALGRRLPAPCLPGYDTLSTLEYLRTTPDLAAYDHSWFVLTQKIIEKEFALSGSEQNPDITSGDRKAVLRERVLSKGAPAPVEAFKRHGADFVVAGTLDELVVEMNALTDEPLLDTTLLRTQIEARDLQLANPFSKDAQVQGIRNARRYLGDRLSRTASPHRILDPSAGPLIGVKLHVLTRKTLGGIQTDLDSRALGLDGRPIDGLYAAGEVAGFGGGGVHGYNALEGTFLGGCLFSARAAGQAAAQATA</sequence>
<evidence type="ECO:0000313" key="5">
    <source>
        <dbReference type="Proteomes" id="UP000501240"/>
    </source>
</evidence>
<evidence type="ECO:0000313" key="4">
    <source>
        <dbReference type="EMBL" id="QKG22218.1"/>
    </source>
</evidence>
<dbReference type="InterPro" id="IPR014614">
    <property type="entry name" value="KsdD_DH"/>
</dbReference>
<dbReference type="RefSeq" id="WP_173096375.1">
    <property type="nucleotide sequence ID" value="NZ_CP053892.1"/>
</dbReference>
<dbReference type="Proteomes" id="UP000501240">
    <property type="component" value="Chromosome"/>
</dbReference>
<dbReference type="PANTHER" id="PTHR43260">
    <property type="entry name" value="3-KETOSTEROID-DELTA-1-DEHYDROGENASE"/>
    <property type="match status" value="1"/>
</dbReference>
<gene>
    <name evidence="4" type="ORF">ACTIVE_3856</name>
</gene>
<proteinExistence type="predicted"/>
<dbReference type="InterPro" id="IPR027477">
    <property type="entry name" value="Succ_DH/fumarate_Rdtase_cat_sf"/>
</dbReference>
<keyword evidence="5" id="KW-1185">Reference proteome</keyword>
<dbReference type="AlphaFoldDB" id="A0A7D3VT68"/>
<dbReference type="NCBIfam" id="NF009472">
    <property type="entry name" value="PRK12834.1"/>
    <property type="match status" value="1"/>
</dbReference>